<name>A0A2T0H1Q8_ACTMO</name>
<evidence type="ECO:0000256" key="1">
    <source>
        <dbReference type="SAM" id="MobiDB-lite"/>
    </source>
</evidence>
<dbReference type="Pfam" id="PF25583">
    <property type="entry name" value="WCX"/>
    <property type="match status" value="1"/>
</dbReference>
<protein>
    <submittedName>
        <fullName evidence="5">Protein pafC</fullName>
    </submittedName>
</protein>
<feature type="domain" description="WCX" evidence="4">
    <location>
        <begin position="243"/>
        <end position="316"/>
    </location>
</feature>
<dbReference type="RefSeq" id="WP_106112170.1">
    <property type="nucleotide sequence ID" value="NZ_PVSR01000001.1"/>
</dbReference>
<dbReference type="Proteomes" id="UP000239352">
    <property type="component" value="Unassembled WGS sequence"/>
</dbReference>
<keyword evidence="6" id="KW-1185">Reference proteome</keyword>
<feature type="domain" description="WYL" evidence="2">
    <location>
        <begin position="149"/>
        <end position="214"/>
    </location>
</feature>
<feature type="domain" description="PafC HTH" evidence="3">
    <location>
        <begin position="8"/>
        <end position="121"/>
    </location>
</feature>
<dbReference type="PANTHER" id="PTHR34580">
    <property type="match status" value="1"/>
</dbReference>
<dbReference type="STRING" id="1050202.GCA_000384035_01237"/>
<dbReference type="InParanoid" id="A0A2T0H1Q8"/>
<evidence type="ECO:0000259" key="2">
    <source>
        <dbReference type="Pfam" id="PF13280"/>
    </source>
</evidence>
<dbReference type="EMBL" id="PVSR01000001">
    <property type="protein sequence ID" value="PRW65309.1"/>
    <property type="molecule type" value="Genomic_DNA"/>
</dbReference>
<feature type="region of interest" description="Disordered" evidence="1">
    <location>
        <begin position="216"/>
        <end position="243"/>
    </location>
</feature>
<sequence length="325" mass="36111">MTGSSTAERLPRLLALVPYLVSRPGVAVAEVAADFGVTEQQVRRDLELLWMCGLPGYGPGDLIDLSFSGDTVTVVYDAGMRKPLRLTGQEATSLQVALRALSETPGIVDTDAVRRALTKIENAAGRAHPAGMVVDLDERPDRVPAEVEETVERAVRQRAALRIRYYTASRDAITERTVDPLRLVLLEGRRYLEAWCRRAEGMRLFRMDRVDEAEPLEEHACPPAEARTTDLSGGPFRPSPEQPRVELELGPRARWVAEYYPVDELTELPNGRTRVVLRYSDRAWVVRLVLGLGGRGRIVSPEDLAGEVRSRAEEALELARHLPST</sequence>
<dbReference type="PROSITE" id="PS52050">
    <property type="entry name" value="WYL"/>
    <property type="match status" value="1"/>
</dbReference>
<evidence type="ECO:0000259" key="3">
    <source>
        <dbReference type="Pfam" id="PF19187"/>
    </source>
</evidence>
<proteinExistence type="predicted"/>
<dbReference type="InterPro" id="IPR026881">
    <property type="entry name" value="WYL_dom"/>
</dbReference>
<reference evidence="5 6" key="1">
    <citation type="submission" date="2018-03" db="EMBL/GenBank/DDBJ databases">
        <title>Actinopolyspora mortivallis from Sahara, screening for active biomolecules.</title>
        <authorList>
            <person name="Selama O."/>
            <person name="Wellington E.M.H."/>
            <person name="Hacene H."/>
        </authorList>
    </citation>
    <scope>NUCLEOTIDE SEQUENCE [LARGE SCALE GENOMIC DNA]</scope>
    <source>
        <strain evidence="5 6">M5A</strain>
    </source>
</reference>
<accession>A0A2T0H1Q8</accession>
<organism evidence="5 6">
    <name type="scientific">Actinopolyspora mortivallis</name>
    <dbReference type="NCBI Taxonomy" id="33906"/>
    <lineage>
        <taxon>Bacteria</taxon>
        <taxon>Bacillati</taxon>
        <taxon>Actinomycetota</taxon>
        <taxon>Actinomycetes</taxon>
        <taxon>Actinopolysporales</taxon>
        <taxon>Actinopolysporaceae</taxon>
        <taxon>Actinopolyspora</taxon>
    </lineage>
</organism>
<dbReference type="PIRSF" id="PIRSF016838">
    <property type="entry name" value="PafC"/>
    <property type="match status" value="1"/>
</dbReference>
<dbReference type="AlphaFoldDB" id="A0A2T0H1Q8"/>
<comment type="caution">
    <text evidence="5">The sequence shown here is derived from an EMBL/GenBank/DDBJ whole genome shotgun (WGS) entry which is preliminary data.</text>
</comment>
<evidence type="ECO:0000313" key="5">
    <source>
        <dbReference type="EMBL" id="PRW65309.1"/>
    </source>
</evidence>
<dbReference type="InterPro" id="IPR028349">
    <property type="entry name" value="PafC-like"/>
</dbReference>
<dbReference type="Pfam" id="PF13280">
    <property type="entry name" value="WYL"/>
    <property type="match status" value="1"/>
</dbReference>
<dbReference type="InterPro" id="IPR036390">
    <property type="entry name" value="WH_DNA-bd_sf"/>
</dbReference>
<evidence type="ECO:0000313" key="6">
    <source>
        <dbReference type="Proteomes" id="UP000239352"/>
    </source>
</evidence>
<dbReference type="InterPro" id="IPR057727">
    <property type="entry name" value="WCX_dom"/>
</dbReference>
<dbReference type="InterPro" id="IPR051534">
    <property type="entry name" value="CBASS_pafABC_assoc_protein"/>
</dbReference>
<gene>
    <name evidence="5" type="ORF">CEP50_02000</name>
</gene>
<dbReference type="InterPro" id="IPR043839">
    <property type="entry name" value="PafC_HTH"/>
</dbReference>
<evidence type="ECO:0000259" key="4">
    <source>
        <dbReference type="Pfam" id="PF25583"/>
    </source>
</evidence>
<dbReference type="PANTHER" id="PTHR34580:SF1">
    <property type="entry name" value="PROTEIN PAFC"/>
    <property type="match status" value="1"/>
</dbReference>
<dbReference type="Pfam" id="PF19187">
    <property type="entry name" value="HTH_PafC"/>
    <property type="match status" value="1"/>
</dbReference>
<dbReference type="SUPFAM" id="SSF46785">
    <property type="entry name" value="Winged helix' DNA-binding domain"/>
    <property type="match status" value="1"/>
</dbReference>